<keyword evidence="3" id="KW-1185">Reference proteome</keyword>
<feature type="region of interest" description="Disordered" evidence="1">
    <location>
        <begin position="300"/>
        <end position="324"/>
    </location>
</feature>
<proteinExistence type="predicted"/>
<dbReference type="EMBL" id="KN819338">
    <property type="protein sequence ID" value="KIJ15173.1"/>
    <property type="molecule type" value="Genomic_DNA"/>
</dbReference>
<dbReference type="HOGENOM" id="CLU_858173_0_0_1"/>
<feature type="region of interest" description="Disordered" evidence="1">
    <location>
        <begin position="1"/>
        <end position="280"/>
    </location>
</feature>
<feature type="compositionally biased region" description="Polar residues" evidence="1">
    <location>
        <begin position="34"/>
        <end position="54"/>
    </location>
</feature>
<evidence type="ECO:0000256" key="1">
    <source>
        <dbReference type="SAM" id="MobiDB-lite"/>
    </source>
</evidence>
<reference evidence="3" key="2">
    <citation type="submission" date="2015-01" db="EMBL/GenBank/DDBJ databases">
        <title>Evolutionary Origins and Diversification of the Mycorrhizal Mutualists.</title>
        <authorList>
            <consortium name="DOE Joint Genome Institute"/>
            <consortium name="Mycorrhizal Genomics Consortium"/>
            <person name="Kohler A."/>
            <person name="Kuo A."/>
            <person name="Nagy L.G."/>
            <person name="Floudas D."/>
            <person name="Copeland A."/>
            <person name="Barry K.W."/>
            <person name="Cichocki N."/>
            <person name="Veneault-Fourrey C."/>
            <person name="LaButti K."/>
            <person name="Lindquist E.A."/>
            <person name="Lipzen A."/>
            <person name="Lundell T."/>
            <person name="Morin E."/>
            <person name="Murat C."/>
            <person name="Riley R."/>
            <person name="Ohm R."/>
            <person name="Sun H."/>
            <person name="Tunlid A."/>
            <person name="Henrissat B."/>
            <person name="Grigoriev I.V."/>
            <person name="Hibbett D.S."/>
            <person name="Martin F."/>
        </authorList>
    </citation>
    <scope>NUCLEOTIDE SEQUENCE [LARGE SCALE GENOMIC DNA]</scope>
    <source>
        <strain evidence="3">ATCC 200175</strain>
    </source>
</reference>
<name>A0A0C9TY34_PAXIN</name>
<feature type="compositionally biased region" description="Basic and acidic residues" evidence="1">
    <location>
        <begin position="224"/>
        <end position="258"/>
    </location>
</feature>
<protein>
    <submittedName>
        <fullName evidence="2">Uncharacterized protein</fullName>
    </submittedName>
</protein>
<dbReference type="OrthoDB" id="2709458at2759"/>
<dbReference type="Proteomes" id="UP000053647">
    <property type="component" value="Unassembled WGS sequence"/>
</dbReference>
<feature type="compositionally biased region" description="Basic and acidic residues" evidence="1">
    <location>
        <begin position="1"/>
        <end position="10"/>
    </location>
</feature>
<reference evidence="2 3" key="1">
    <citation type="submission" date="2014-06" db="EMBL/GenBank/DDBJ databases">
        <authorList>
            <consortium name="DOE Joint Genome Institute"/>
            <person name="Kuo A."/>
            <person name="Kohler A."/>
            <person name="Nagy L.G."/>
            <person name="Floudas D."/>
            <person name="Copeland A."/>
            <person name="Barry K.W."/>
            <person name="Cichocki N."/>
            <person name="Veneault-Fourrey C."/>
            <person name="LaButti K."/>
            <person name="Lindquist E.A."/>
            <person name="Lipzen A."/>
            <person name="Lundell T."/>
            <person name="Morin E."/>
            <person name="Murat C."/>
            <person name="Sun H."/>
            <person name="Tunlid A."/>
            <person name="Henrissat B."/>
            <person name="Grigoriev I.V."/>
            <person name="Hibbett D.S."/>
            <person name="Martin F."/>
            <person name="Nordberg H.P."/>
            <person name="Cantor M.N."/>
            <person name="Hua S.X."/>
        </authorList>
    </citation>
    <scope>NUCLEOTIDE SEQUENCE [LARGE SCALE GENOMIC DNA]</scope>
    <source>
        <strain evidence="2 3">ATCC 200175</strain>
    </source>
</reference>
<feature type="compositionally biased region" description="Acidic residues" evidence="1">
    <location>
        <begin position="60"/>
        <end position="71"/>
    </location>
</feature>
<organism evidence="2 3">
    <name type="scientific">Paxillus involutus ATCC 200175</name>
    <dbReference type="NCBI Taxonomy" id="664439"/>
    <lineage>
        <taxon>Eukaryota</taxon>
        <taxon>Fungi</taxon>
        <taxon>Dikarya</taxon>
        <taxon>Basidiomycota</taxon>
        <taxon>Agaricomycotina</taxon>
        <taxon>Agaricomycetes</taxon>
        <taxon>Agaricomycetidae</taxon>
        <taxon>Boletales</taxon>
        <taxon>Paxilineae</taxon>
        <taxon>Paxillaceae</taxon>
        <taxon>Paxillus</taxon>
    </lineage>
</organism>
<dbReference type="AlphaFoldDB" id="A0A0C9TY34"/>
<accession>A0A0C9TY34</accession>
<feature type="compositionally biased region" description="Basic and acidic residues" evidence="1">
    <location>
        <begin position="300"/>
        <end position="314"/>
    </location>
</feature>
<evidence type="ECO:0000313" key="2">
    <source>
        <dbReference type="EMBL" id="KIJ15173.1"/>
    </source>
</evidence>
<feature type="compositionally biased region" description="Basic and acidic residues" evidence="1">
    <location>
        <begin position="144"/>
        <end position="155"/>
    </location>
</feature>
<sequence>MSSTSTHDDPLEPSLPQKRAAPKVSLLLHRSAQLLKNTETASKPATSTVSQSRTRGGREVDDDNGEDDDDDGAHVVPQHPELTCQTAVDEPADTSNPNPTSARPTVPVGKSNGPSSKGVEGSGEPTPSPPDEAIRPLPLSTPLEGEKSDEAERSSGHTHKATMHDNNHPPLHPNHPKPPPPRHHKQPYDDATTKSIEPVARMCTDTQHDPGGETKAPPSVWLEGESRVELSRHVEPTDVKMNDVDVEGHRDTQKEPRDSVGTTDGDERHPSMPIEPPDKVGAAKWLSAKLRVRSTVKCARESSRKVEGKRRSQSEGRTAIEMAE</sequence>
<feature type="compositionally biased region" description="Polar residues" evidence="1">
    <location>
        <begin position="93"/>
        <end position="103"/>
    </location>
</feature>
<gene>
    <name evidence="2" type="ORF">PAXINDRAFT_12084</name>
</gene>
<evidence type="ECO:0000313" key="3">
    <source>
        <dbReference type="Proteomes" id="UP000053647"/>
    </source>
</evidence>
<feature type="compositionally biased region" description="Pro residues" evidence="1">
    <location>
        <begin position="170"/>
        <end position="179"/>
    </location>
</feature>